<feature type="compositionally biased region" description="Polar residues" evidence="1">
    <location>
        <begin position="99"/>
        <end position="110"/>
    </location>
</feature>
<proteinExistence type="predicted"/>
<organism evidence="2 3">
    <name type="scientific">Truncatella angustata</name>
    <dbReference type="NCBI Taxonomy" id="152316"/>
    <lineage>
        <taxon>Eukaryota</taxon>
        <taxon>Fungi</taxon>
        <taxon>Dikarya</taxon>
        <taxon>Ascomycota</taxon>
        <taxon>Pezizomycotina</taxon>
        <taxon>Sordariomycetes</taxon>
        <taxon>Xylariomycetidae</taxon>
        <taxon>Amphisphaeriales</taxon>
        <taxon>Sporocadaceae</taxon>
        <taxon>Truncatella</taxon>
    </lineage>
</organism>
<name>A0A9P8UG35_9PEZI</name>
<comment type="caution">
    <text evidence="2">The sequence shown here is derived from an EMBL/GenBank/DDBJ whole genome shotgun (WGS) entry which is preliminary data.</text>
</comment>
<dbReference type="EMBL" id="JAGPXC010000006">
    <property type="protein sequence ID" value="KAH6651550.1"/>
    <property type="molecule type" value="Genomic_DNA"/>
</dbReference>
<gene>
    <name evidence="2" type="ORF">BKA67DRAFT_660349</name>
</gene>
<keyword evidence="3" id="KW-1185">Reference proteome</keyword>
<evidence type="ECO:0000313" key="2">
    <source>
        <dbReference type="EMBL" id="KAH6651550.1"/>
    </source>
</evidence>
<accession>A0A9P8UG35</accession>
<evidence type="ECO:0000256" key="1">
    <source>
        <dbReference type="SAM" id="MobiDB-lite"/>
    </source>
</evidence>
<dbReference type="GeneID" id="70136502"/>
<dbReference type="Proteomes" id="UP000758603">
    <property type="component" value="Unassembled WGS sequence"/>
</dbReference>
<feature type="region of interest" description="Disordered" evidence="1">
    <location>
        <begin position="86"/>
        <end position="110"/>
    </location>
</feature>
<sequence length="110" mass="11980">MREVGRKLQDAIGIFALTAHQPTIQSLGFAPGGQFETTMDINPSVQVRGITLHSGDTGLSIYVRCDLSERFQASFADITMMVADLGGPPRRRQDLRASHPTSSNLRSGHL</sequence>
<reference evidence="2" key="1">
    <citation type="journal article" date="2021" name="Nat. Commun.">
        <title>Genetic determinants of endophytism in the Arabidopsis root mycobiome.</title>
        <authorList>
            <person name="Mesny F."/>
            <person name="Miyauchi S."/>
            <person name="Thiergart T."/>
            <person name="Pickel B."/>
            <person name="Atanasova L."/>
            <person name="Karlsson M."/>
            <person name="Huettel B."/>
            <person name="Barry K.W."/>
            <person name="Haridas S."/>
            <person name="Chen C."/>
            <person name="Bauer D."/>
            <person name="Andreopoulos W."/>
            <person name="Pangilinan J."/>
            <person name="LaButti K."/>
            <person name="Riley R."/>
            <person name="Lipzen A."/>
            <person name="Clum A."/>
            <person name="Drula E."/>
            <person name="Henrissat B."/>
            <person name="Kohler A."/>
            <person name="Grigoriev I.V."/>
            <person name="Martin F.M."/>
            <person name="Hacquard S."/>
        </authorList>
    </citation>
    <scope>NUCLEOTIDE SEQUENCE</scope>
    <source>
        <strain evidence="2">MPI-SDFR-AT-0073</strain>
    </source>
</reference>
<dbReference type="AlphaFoldDB" id="A0A9P8UG35"/>
<protein>
    <submittedName>
        <fullName evidence="2">Uncharacterized protein</fullName>
    </submittedName>
</protein>
<evidence type="ECO:0000313" key="3">
    <source>
        <dbReference type="Proteomes" id="UP000758603"/>
    </source>
</evidence>
<dbReference type="RefSeq" id="XP_045955828.1">
    <property type="nucleotide sequence ID" value="XM_046107611.1"/>
</dbReference>